<name>A0A6A6ACR8_9PLEO</name>
<accession>A0A6A6ACR8</accession>
<evidence type="ECO:0008006" key="4">
    <source>
        <dbReference type="Google" id="ProtNLM"/>
    </source>
</evidence>
<sequence length="619" mass="69676">MASARGSVGKDSSKLPPDPQPNARASRKRVKRDGRPQFQFVTATDPSQFRDEDAKRSVRSQAMIHWRHEDSMLKNKPLEPTVNSFQERPDPLPPSIPATWGPGSTSEHLVKVEQPSQYLTARPEPSDLQHFHGVPVTTSRNQDVIERVDYENRHRDEERQIQVFIETLASCYHISRDLDPSTLLPRFQNPELNTIYLVRECIKAFTTELIHKKWTPSHPHIILSSTLPPSTWLDMHAGCPGDSKRTTMVKAETIKMINARLRNPETRLEDATLMVIVNLLAGEMWSCNEKTLRMHETAAARFVVQRGGMDCLGGNGAIAEVTAACCYQSDIVCESNPPPPFQTWEPFTLAPIDLTDIPESPLFCQKNDFTTINRAMHCSALTYSLLCDMRNLTDLFISHNTKLNTTRIADPETSKRLDSASFDYNMKVTGILERVALLPSADTPGLPTFNDWIYESCRITALIYTAAIVMCVPFSVAADPARNVVLSSSVIQTDSKARGYVLANRLTETLYEVLTRTDTANLWNNMSGVFYWVSAVGAAAARTPTAIDMTQQPELRGEAYAMWVRRCLIMFSTRTVIVVVFKHPIPLIMAQKRLLKVQELIGSYSFRDFANQTSLELSR</sequence>
<proteinExistence type="predicted"/>
<dbReference type="RefSeq" id="XP_033523442.1">
    <property type="nucleotide sequence ID" value="XM_033664734.1"/>
</dbReference>
<dbReference type="AlphaFoldDB" id="A0A6A6ACR8"/>
<dbReference type="PANTHER" id="PTHR37540:SF5">
    <property type="entry name" value="TRANSCRIPTION FACTOR DOMAIN-CONTAINING PROTEIN"/>
    <property type="match status" value="1"/>
</dbReference>
<evidence type="ECO:0000313" key="2">
    <source>
        <dbReference type="EMBL" id="KAF2129053.1"/>
    </source>
</evidence>
<dbReference type="OrthoDB" id="415825at2759"/>
<dbReference type="PANTHER" id="PTHR37540">
    <property type="entry name" value="TRANSCRIPTION FACTOR (ACR-2), PUTATIVE-RELATED-RELATED"/>
    <property type="match status" value="1"/>
</dbReference>
<evidence type="ECO:0000313" key="3">
    <source>
        <dbReference type="Proteomes" id="UP000799771"/>
    </source>
</evidence>
<gene>
    <name evidence="2" type="ORF">P153DRAFT_30916</name>
</gene>
<dbReference type="GeneID" id="54405166"/>
<reference evidence="2" key="1">
    <citation type="journal article" date="2020" name="Stud. Mycol.">
        <title>101 Dothideomycetes genomes: a test case for predicting lifestyles and emergence of pathogens.</title>
        <authorList>
            <person name="Haridas S."/>
            <person name="Albert R."/>
            <person name="Binder M."/>
            <person name="Bloem J."/>
            <person name="Labutti K."/>
            <person name="Salamov A."/>
            <person name="Andreopoulos B."/>
            <person name="Baker S."/>
            <person name="Barry K."/>
            <person name="Bills G."/>
            <person name="Bluhm B."/>
            <person name="Cannon C."/>
            <person name="Castanera R."/>
            <person name="Culley D."/>
            <person name="Daum C."/>
            <person name="Ezra D."/>
            <person name="Gonzalez J."/>
            <person name="Henrissat B."/>
            <person name="Kuo A."/>
            <person name="Liang C."/>
            <person name="Lipzen A."/>
            <person name="Lutzoni F."/>
            <person name="Magnuson J."/>
            <person name="Mondo S."/>
            <person name="Nolan M."/>
            <person name="Ohm R."/>
            <person name="Pangilinan J."/>
            <person name="Park H.-J."/>
            <person name="Ramirez L."/>
            <person name="Alfaro M."/>
            <person name="Sun H."/>
            <person name="Tritt A."/>
            <person name="Yoshinaga Y."/>
            <person name="Zwiers L.-H."/>
            <person name="Turgeon B."/>
            <person name="Goodwin S."/>
            <person name="Spatafora J."/>
            <person name="Crous P."/>
            <person name="Grigoriev I."/>
        </authorList>
    </citation>
    <scope>NUCLEOTIDE SEQUENCE</scope>
    <source>
        <strain evidence="2">CBS 119687</strain>
    </source>
</reference>
<keyword evidence="3" id="KW-1185">Reference proteome</keyword>
<feature type="region of interest" description="Disordered" evidence="1">
    <location>
        <begin position="1"/>
        <end position="57"/>
    </location>
</feature>
<protein>
    <recommendedName>
        <fullName evidence="4">Transcription factor domain-containing protein</fullName>
    </recommendedName>
</protein>
<dbReference type="Proteomes" id="UP000799771">
    <property type="component" value="Unassembled WGS sequence"/>
</dbReference>
<dbReference type="EMBL" id="ML977507">
    <property type="protein sequence ID" value="KAF2129053.1"/>
    <property type="molecule type" value="Genomic_DNA"/>
</dbReference>
<evidence type="ECO:0000256" key="1">
    <source>
        <dbReference type="SAM" id="MobiDB-lite"/>
    </source>
</evidence>
<organism evidence="2 3">
    <name type="scientific">Dothidotthia symphoricarpi CBS 119687</name>
    <dbReference type="NCBI Taxonomy" id="1392245"/>
    <lineage>
        <taxon>Eukaryota</taxon>
        <taxon>Fungi</taxon>
        <taxon>Dikarya</taxon>
        <taxon>Ascomycota</taxon>
        <taxon>Pezizomycotina</taxon>
        <taxon>Dothideomycetes</taxon>
        <taxon>Pleosporomycetidae</taxon>
        <taxon>Pleosporales</taxon>
        <taxon>Dothidotthiaceae</taxon>
        <taxon>Dothidotthia</taxon>
    </lineage>
</organism>